<feature type="compositionally biased region" description="Basic and acidic residues" evidence="1">
    <location>
        <begin position="97"/>
        <end position="106"/>
    </location>
</feature>
<organism evidence="2 3">
    <name type="scientific">Brassica cretica</name>
    <name type="common">Mustard</name>
    <dbReference type="NCBI Taxonomy" id="69181"/>
    <lineage>
        <taxon>Eukaryota</taxon>
        <taxon>Viridiplantae</taxon>
        <taxon>Streptophyta</taxon>
        <taxon>Embryophyta</taxon>
        <taxon>Tracheophyta</taxon>
        <taxon>Spermatophyta</taxon>
        <taxon>Magnoliopsida</taxon>
        <taxon>eudicotyledons</taxon>
        <taxon>Gunneridae</taxon>
        <taxon>Pentapetalae</taxon>
        <taxon>rosids</taxon>
        <taxon>malvids</taxon>
        <taxon>Brassicales</taxon>
        <taxon>Brassicaceae</taxon>
        <taxon>Brassiceae</taxon>
        <taxon>Brassica</taxon>
    </lineage>
</organism>
<evidence type="ECO:0000313" key="3">
    <source>
        <dbReference type="Proteomes" id="UP000266723"/>
    </source>
</evidence>
<reference evidence="2 3" key="1">
    <citation type="journal article" date="2020" name="BMC Genomics">
        <title>Intraspecific diversification of the crop wild relative Brassica cretica Lam. using demographic model selection.</title>
        <authorList>
            <person name="Kioukis A."/>
            <person name="Michalopoulou V.A."/>
            <person name="Briers L."/>
            <person name="Pirintsos S."/>
            <person name="Studholme D.J."/>
            <person name="Pavlidis P."/>
            <person name="Sarris P.F."/>
        </authorList>
    </citation>
    <scope>NUCLEOTIDE SEQUENCE [LARGE SCALE GENOMIC DNA]</scope>
    <source>
        <strain evidence="3">cv. PFS-1207/04</strain>
    </source>
</reference>
<evidence type="ECO:0000313" key="2">
    <source>
        <dbReference type="EMBL" id="KAF3564256.1"/>
    </source>
</evidence>
<protein>
    <submittedName>
        <fullName evidence="2">Uncharacterized protein</fullName>
    </submittedName>
</protein>
<sequence>MDPISAEQLVGFRKMVRRLRKKTSFEHVWEIQQLRMFFKNCKETQEEYRALFTDALTPTRRSSVNLVSKAILDKLGIVDVEPSLELCENGEIKEVLDKDPHTDTKKLSGNAKVNEKVQ</sequence>
<dbReference type="Proteomes" id="UP000266723">
    <property type="component" value="Unassembled WGS sequence"/>
</dbReference>
<dbReference type="EMBL" id="QGKV02000759">
    <property type="protein sequence ID" value="KAF3564256.1"/>
    <property type="molecule type" value="Genomic_DNA"/>
</dbReference>
<keyword evidence="3" id="KW-1185">Reference proteome</keyword>
<feature type="region of interest" description="Disordered" evidence="1">
    <location>
        <begin position="97"/>
        <end position="118"/>
    </location>
</feature>
<proteinExistence type="predicted"/>
<accession>A0ABQ7CXF9</accession>
<name>A0ABQ7CXF9_BRACR</name>
<comment type="caution">
    <text evidence="2">The sequence shown here is derived from an EMBL/GenBank/DDBJ whole genome shotgun (WGS) entry which is preliminary data.</text>
</comment>
<gene>
    <name evidence="2" type="ORF">DY000_02014838</name>
</gene>
<evidence type="ECO:0000256" key="1">
    <source>
        <dbReference type="SAM" id="MobiDB-lite"/>
    </source>
</evidence>